<gene>
    <name evidence="1" type="ORF">ACFODT_09520</name>
</gene>
<dbReference type="EMBL" id="JBHRSE010000061">
    <property type="protein sequence ID" value="MFC3024066.1"/>
    <property type="molecule type" value="Genomic_DNA"/>
</dbReference>
<sequence length="90" mass="10715">MFRNDVCAFISLAKHELPTFHNFIQLFEEEVNQLTEEDIVHFRLRDKALPDVIGDICNRSILINIEYTGNDIRHMMHQFNKTLITPHRLH</sequence>
<dbReference type="Proteomes" id="UP001595384">
    <property type="component" value="Unassembled WGS sequence"/>
</dbReference>
<dbReference type="RefSeq" id="WP_123014589.1">
    <property type="nucleotide sequence ID" value="NZ_AP024912.1"/>
</dbReference>
<evidence type="ECO:0000313" key="1">
    <source>
        <dbReference type="EMBL" id="MFC3024066.1"/>
    </source>
</evidence>
<comment type="caution">
    <text evidence="1">The sequence shown here is derived from an EMBL/GenBank/DDBJ whole genome shotgun (WGS) entry which is preliminary data.</text>
</comment>
<keyword evidence="2" id="KW-1185">Reference proteome</keyword>
<organism evidence="1 2">
    <name type="scientific">Vibrio zhugei</name>
    <dbReference type="NCBI Taxonomy" id="2479546"/>
    <lineage>
        <taxon>Bacteria</taxon>
        <taxon>Pseudomonadati</taxon>
        <taxon>Pseudomonadota</taxon>
        <taxon>Gammaproteobacteria</taxon>
        <taxon>Vibrionales</taxon>
        <taxon>Vibrionaceae</taxon>
        <taxon>Vibrio</taxon>
    </lineage>
</organism>
<name>A0ABV7CB65_9VIBR</name>
<protein>
    <submittedName>
        <fullName evidence="1">Uncharacterized protein</fullName>
    </submittedName>
</protein>
<evidence type="ECO:0000313" key="2">
    <source>
        <dbReference type="Proteomes" id="UP001595384"/>
    </source>
</evidence>
<proteinExistence type="predicted"/>
<reference evidence="2" key="1">
    <citation type="journal article" date="2019" name="Int. J. Syst. Evol. Microbiol.">
        <title>The Global Catalogue of Microorganisms (GCM) 10K type strain sequencing project: providing services to taxonomists for standard genome sequencing and annotation.</title>
        <authorList>
            <consortium name="The Broad Institute Genomics Platform"/>
            <consortium name="The Broad Institute Genome Sequencing Center for Infectious Disease"/>
            <person name="Wu L."/>
            <person name="Ma J."/>
        </authorList>
    </citation>
    <scope>NUCLEOTIDE SEQUENCE [LARGE SCALE GENOMIC DNA]</scope>
    <source>
        <strain evidence="2">KCTC 62784</strain>
    </source>
</reference>
<accession>A0ABV7CB65</accession>